<dbReference type="PANTHER" id="PTHR36222">
    <property type="entry name" value="SERINE PROTEASE INHIBITOR RV3364C"/>
    <property type="match status" value="1"/>
</dbReference>
<keyword evidence="3" id="KW-1185">Reference proteome</keyword>
<evidence type="ECO:0000259" key="1">
    <source>
        <dbReference type="SMART" id="SM00960"/>
    </source>
</evidence>
<dbReference type="AlphaFoldDB" id="A0A937RN12"/>
<comment type="caution">
    <text evidence="2">The sequence shown here is derived from an EMBL/GenBank/DDBJ whole genome shotgun (WGS) entry which is preliminary data.</text>
</comment>
<dbReference type="EMBL" id="JAEACQ010000369">
    <property type="protein sequence ID" value="MBL7633082.1"/>
    <property type="molecule type" value="Genomic_DNA"/>
</dbReference>
<dbReference type="SMART" id="SM00960">
    <property type="entry name" value="Robl_LC7"/>
    <property type="match status" value="1"/>
</dbReference>
<evidence type="ECO:0000313" key="3">
    <source>
        <dbReference type="Proteomes" id="UP000604475"/>
    </source>
</evidence>
<proteinExistence type="predicted"/>
<protein>
    <submittedName>
        <fullName evidence="2">Roadblock/LC7 domain-containing protein</fullName>
    </submittedName>
</protein>
<dbReference type="Pfam" id="PF03259">
    <property type="entry name" value="Robl_LC7"/>
    <property type="match status" value="1"/>
</dbReference>
<organism evidence="2 3">
    <name type="scientific">Frankia nepalensis</name>
    <dbReference type="NCBI Taxonomy" id="1836974"/>
    <lineage>
        <taxon>Bacteria</taxon>
        <taxon>Bacillati</taxon>
        <taxon>Actinomycetota</taxon>
        <taxon>Actinomycetes</taxon>
        <taxon>Frankiales</taxon>
        <taxon>Frankiaceae</taxon>
        <taxon>Frankia</taxon>
    </lineage>
</organism>
<dbReference type="InterPro" id="IPR053141">
    <property type="entry name" value="Mycobact_SerProt_Inhib_Rv3364c"/>
</dbReference>
<evidence type="ECO:0000313" key="2">
    <source>
        <dbReference type="EMBL" id="MBL7633082.1"/>
    </source>
</evidence>
<dbReference type="Proteomes" id="UP000604475">
    <property type="component" value="Unassembled WGS sequence"/>
</dbReference>
<dbReference type="PANTHER" id="PTHR36222:SF1">
    <property type="entry name" value="SERINE PROTEASE INHIBITOR RV3364C"/>
    <property type="match status" value="1"/>
</dbReference>
<name>A0A937RN12_9ACTN</name>
<dbReference type="InterPro" id="IPR004942">
    <property type="entry name" value="Roadblock/LAMTOR2_dom"/>
</dbReference>
<dbReference type="SUPFAM" id="SSF103196">
    <property type="entry name" value="Roadblock/LC7 domain"/>
    <property type="match status" value="1"/>
</dbReference>
<feature type="domain" description="Roadblock/LAMTOR2" evidence="1">
    <location>
        <begin position="1"/>
        <end position="89"/>
    </location>
</feature>
<gene>
    <name evidence="2" type="ORF">I7412_39215</name>
</gene>
<accession>A0A937RN12</accession>
<dbReference type="Gene3D" id="3.30.450.30">
    <property type="entry name" value="Dynein light chain 2a, cytoplasmic"/>
    <property type="match status" value="1"/>
</dbReference>
<reference evidence="2" key="1">
    <citation type="submission" date="2020-12" db="EMBL/GenBank/DDBJ databases">
        <title>Genomic characterization of non-nitrogen-fixing Frankia strains.</title>
        <authorList>
            <person name="Carlos-Shanley C."/>
            <person name="Guerra T."/>
            <person name="Hahn D."/>
        </authorList>
    </citation>
    <scope>NUCLEOTIDE SEQUENCE</scope>
    <source>
        <strain evidence="2">CN6</strain>
    </source>
</reference>
<sequence length="121" mass="12625">MLDQLQGRSPAIRFAVALSTDGLLLARSSGLSHDDGEHISAIAAGFRSLALGAARHLDGDEVRQTIVEMRGGYLFVSAMGPNSCLAVAATADADVEMIAYEMARLVTRAGTVLTPPLRAAS</sequence>